<reference evidence="1 2" key="1">
    <citation type="submission" date="2020-11" db="EMBL/GenBank/DDBJ databases">
        <authorList>
            <person name="Wallbank WR R."/>
            <person name="Pardo Diaz C."/>
            <person name="Kozak K."/>
            <person name="Martin S."/>
            <person name="Jiggins C."/>
            <person name="Moest M."/>
            <person name="Warren A I."/>
            <person name="Generalovic N T."/>
            <person name="Byers J.R.P. K."/>
            <person name="Montejo-Kovacevich G."/>
            <person name="Yen C E."/>
        </authorList>
    </citation>
    <scope>NUCLEOTIDE SEQUENCE [LARGE SCALE GENOMIC DNA]</scope>
</reference>
<dbReference type="Proteomes" id="UP000594454">
    <property type="component" value="Chromosome 3"/>
</dbReference>
<dbReference type="EMBL" id="LR899011">
    <property type="protein sequence ID" value="CAD7086442.1"/>
    <property type="molecule type" value="Genomic_DNA"/>
</dbReference>
<dbReference type="OrthoDB" id="8023081at2759"/>
<name>A0A7R8UT00_HERIL</name>
<dbReference type="Pfam" id="PF15139">
    <property type="entry name" value="CFAP95"/>
    <property type="match status" value="1"/>
</dbReference>
<dbReference type="AlphaFoldDB" id="A0A7R8UT00"/>
<proteinExistence type="predicted"/>
<keyword evidence="2" id="KW-1185">Reference proteome</keyword>
<gene>
    <name evidence="1" type="ORF">HERILL_LOCUS9214</name>
</gene>
<dbReference type="InParanoid" id="A0A7R8UT00"/>
<protein>
    <submittedName>
        <fullName evidence="1">Uncharacterized protein</fullName>
    </submittedName>
</protein>
<dbReference type="InterPro" id="IPR027905">
    <property type="entry name" value="CFAP95"/>
</dbReference>
<evidence type="ECO:0000313" key="1">
    <source>
        <dbReference type="EMBL" id="CAD7086442.1"/>
    </source>
</evidence>
<organism evidence="1 2">
    <name type="scientific">Hermetia illucens</name>
    <name type="common">Black soldier fly</name>
    <dbReference type="NCBI Taxonomy" id="343691"/>
    <lineage>
        <taxon>Eukaryota</taxon>
        <taxon>Metazoa</taxon>
        <taxon>Ecdysozoa</taxon>
        <taxon>Arthropoda</taxon>
        <taxon>Hexapoda</taxon>
        <taxon>Insecta</taxon>
        <taxon>Pterygota</taxon>
        <taxon>Neoptera</taxon>
        <taxon>Endopterygota</taxon>
        <taxon>Diptera</taxon>
        <taxon>Brachycera</taxon>
        <taxon>Stratiomyomorpha</taxon>
        <taxon>Stratiomyidae</taxon>
        <taxon>Hermetiinae</taxon>
        <taxon>Hermetia</taxon>
    </lineage>
</organism>
<evidence type="ECO:0000313" key="2">
    <source>
        <dbReference type="Proteomes" id="UP000594454"/>
    </source>
</evidence>
<accession>A0A7R8UT00</accession>
<sequence length="275" mass="32185">MSERYLERKDTQFNVAATTTVVTIDDITGKLVPLETIINLEEEGDQFNFVYRRKLRKEQQIGSSIFYILLPMETANPIIPNYSDGVKITDWDVRLQAYPYDYCTTKGAHYRTFGADQKFHFTKTTTHEALEQGITPKNKKGDDDTTRVTRRPMINFTSFPVIDTEKRFAATMKEATDCSPYRSDNKAKMYMTTYKRSYIDHRPRPIKEPEVIPDIQDVYPLFNRISKSDFEVIGPMAPRKFMDDHLMHPSPQKQLSNHYKQIRMVSYCPWLGTYK</sequence>